<name>A0ABX7AQ93_9BACI</name>
<dbReference type="InterPro" id="IPR020288">
    <property type="entry name" value="Sheath_initiator"/>
</dbReference>
<evidence type="ECO:0000313" key="2">
    <source>
        <dbReference type="Proteomes" id="UP000596049"/>
    </source>
</evidence>
<dbReference type="Proteomes" id="UP000596049">
    <property type="component" value="Chromosome"/>
</dbReference>
<keyword evidence="2" id="KW-1185">Reference proteome</keyword>
<dbReference type="Pfam" id="PF10934">
    <property type="entry name" value="Sheath_initiator"/>
    <property type="match status" value="1"/>
</dbReference>
<evidence type="ECO:0000313" key="1">
    <source>
        <dbReference type="EMBL" id="QQP10414.1"/>
    </source>
</evidence>
<protein>
    <submittedName>
        <fullName evidence="1">DUF2634 domain-containing protein</fullName>
    </submittedName>
</protein>
<dbReference type="EMBL" id="CP067341">
    <property type="protein sequence ID" value="QQP10414.1"/>
    <property type="molecule type" value="Genomic_DNA"/>
</dbReference>
<accession>A0ABX7AQ93</accession>
<proteinExistence type="predicted"/>
<organism evidence="1 2">
    <name type="scientific">Lysinibacillus agricola</name>
    <dbReference type="NCBI Taxonomy" id="2590012"/>
    <lineage>
        <taxon>Bacteria</taxon>
        <taxon>Bacillati</taxon>
        <taxon>Bacillota</taxon>
        <taxon>Bacilli</taxon>
        <taxon>Bacillales</taxon>
        <taxon>Bacillaceae</taxon>
        <taxon>Lysinibacillus</taxon>
    </lineage>
</organism>
<dbReference type="RefSeq" id="WP_053592502.1">
    <property type="nucleotide sequence ID" value="NZ_CP067341.1"/>
</dbReference>
<sequence>MSYATFDAPTLMYGEDIETLQDVRSYRYDYQEGKVIVTGTGKTLEDTAIDAYRFWAIKCCLTERYERDCYSPDFGVEFDAIVRANYPRGIAESELKRTIKEALMIDERTVNVSSFTFEWEGDSCWVHFLIESIYGIDRIEIQRGGELNARISVA</sequence>
<reference evidence="1 2" key="1">
    <citation type="submission" date="2020-01" db="EMBL/GenBank/DDBJ databases">
        <authorList>
            <person name="Liu G."/>
            <person name="Liu B."/>
        </authorList>
    </citation>
    <scope>NUCLEOTIDE SEQUENCE [LARGE SCALE GENOMIC DNA]</scope>
    <source>
        <strain evidence="1 2">FJAT-51161</strain>
    </source>
</reference>
<gene>
    <name evidence="1" type="ORF">FJQ98_14070</name>
</gene>